<feature type="domain" description="Hint" evidence="1">
    <location>
        <begin position="244"/>
        <end position="289"/>
    </location>
</feature>
<dbReference type="Proteomes" id="UP000225947">
    <property type="component" value="Segment"/>
</dbReference>
<dbReference type="InterPro" id="IPR006141">
    <property type="entry name" value="Intein_N"/>
</dbReference>
<dbReference type="Gene3D" id="3.30.420.240">
    <property type="match status" value="1"/>
</dbReference>
<dbReference type="GO" id="GO:0016539">
    <property type="term" value="P:intein-mediated protein splicing"/>
    <property type="evidence" value="ECO:0007669"/>
    <property type="project" value="InterPro"/>
</dbReference>
<organism evidence="3 4">
    <name type="scientific">Acinetobacter phage vB_AbaM_ME3</name>
    <dbReference type="NCBI Taxonomy" id="1837876"/>
    <lineage>
        <taxon>Viruses</taxon>
        <taxon>Duplodnaviria</taxon>
        <taxon>Heunggongvirae</taxon>
        <taxon>Uroviricota</taxon>
        <taxon>Caudoviricetes</taxon>
        <taxon>Metrivirus</taxon>
        <taxon>Metrivirus ME3</taxon>
    </lineage>
</organism>
<dbReference type="SMART" id="SM00306">
    <property type="entry name" value="HintN"/>
    <property type="match status" value="1"/>
</dbReference>
<evidence type="ECO:0000313" key="4">
    <source>
        <dbReference type="Proteomes" id="UP000225947"/>
    </source>
</evidence>
<accession>A0A172PZZ7</accession>
<dbReference type="InterPro" id="IPR003587">
    <property type="entry name" value="Hint_dom_N"/>
</dbReference>
<dbReference type="InterPro" id="IPR030934">
    <property type="entry name" value="Intein_C"/>
</dbReference>
<dbReference type="SUPFAM" id="SSF52540">
    <property type="entry name" value="P-loop containing nucleoside triphosphate hydrolases"/>
    <property type="match status" value="1"/>
</dbReference>
<dbReference type="CDD" id="cd00081">
    <property type="entry name" value="Hint"/>
    <property type="match status" value="1"/>
</dbReference>
<dbReference type="SMART" id="SM00305">
    <property type="entry name" value="HintC"/>
    <property type="match status" value="1"/>
</dbReference>
<dbReference type="PROSITE" id="PS50818">
    <property type="entry name" value="INTEIN_C_TER"/>
    <property type="match status" value="1"/>
</dbReference>
<dbReference type="NCBIfam" id="TIGR01443">
    <property type="entry name" value="intein_Cterm"/>
    <property type="match status" value="1"/>
</dbReference>
<sequence length="760" mass="86528">MKKIETHTLDDYDDEMNEKDKQLLKLSEIPWRDYLSDKNYSNDINTMCEECIANQIKEHGSQVIPCQGLADAKSMLGDDLYTKITEGQTKEEVELLNAMYDPYAYMDTYLDLPNKGKTSRRFKPRWYQERIIRCSARSKVVRMGRRCIPGYEKVLMSDNTYKRIDEISIGDKVLSWNNNQLVERQVTNHWDNGIKEVFRISLSNGKKIDCTSNHPLLTYKNGKQIWLSLENGLDVGSLVTILEGSSFEFTSIHSIRSLGKMQTFDISIKEDHNFIVNDIVCHNTGKTMALAILILHRLITKEKYRVLLVSPYQVQTEEVVDNIKNLCRLLPDNPLVSSKASPNHVLTFNTGSVLKGFTAATSADSVRGQPADLLVVDEIDDVSEKAMISIMGIKMDNPDVEVWRSGTPKGEVNLHKAEQEITSKCFHYPSFVIPHYSDAMDKELRADLGEIGFIQEVIADFGSTSNGVFQPMFISRAQQRAEFISPEDVLRDRSRFIVTIGVDWNHDQVGTRIVVIAYDKLNPQFRIIEKAAISLVGYTQQAAMEKIIHLNRKYNCDHIFCDEGFGATQIGDLKRVGESSIGKVPKGHPDLKLLDVQSVNFSSNTEFRDPISGEMYKTPTKQFAVQNTVLMLERDMLSLHPKEDNDIILQMKNYIEKSRTQNRIVYSYLSKKIGDHDLDAFMIGLYGYRKIYSSLFEGSVFQAMIKFANKSDPGSTENNSPEVIPEDILMHSPVRFGKTLKQFNPRLNKIGIGGKSRRRI</sequence>
<gene>
    <name evidence="3" type="ORF">ME3_13</name>
</gene>
<dbReference type="NCBIfam" id="TIGR01445">
    <property type="entry name" value="intein_Nterm"/>
    <property type="match status" value="1"/>
</dbReference>
<dbReference type="InterPro" id="IPR003586">
    <property type="entry name" value="Hint_dom_C"/>
</dbReference>
<feature type="domain" description="Hint" evidence="2">
    <location>
        <begin position="145"/>
        <end position="243"/>
    </location>
</feature>
<dbReference type="SUPFAM" id="SSF51294">
    <property type="entry name" value="Hedgehog/intein (Hint) domain"/>
    <property type="match status" value="1"/>
</dbReference>
<evidence type="ECO:0000313" key="3">
    <source>
        <dbReference type="EMBL" id="AND75174.1"/>
    </source>
</evidence>
<evidence type="ECO:0000259" key="1">
    <source>
        <dbReference type="SMART" id="SM00305"/>
    </source>
</evidence>
<protein>
    <submittedName>
        <fullName evidence="3">Large terminase subunit</fullName>
    </submittedName>
</protein>
<name>A0A172PZZ7_9CAUD</name>
<evidence type="ECO:0000259" key="2">
    <source>
        <dbReference type="SMART" id="SM00306"/>
    </source>
</evidence>
<dbReference type="EMBL" id="KU935715">
    <property type="protein sequence ID" value="AND75174.1"/>
    <property type="molecule type" value="Genomic_DNA"/>
</dbReference>
<dbReference type="PROSITE" id="PS50817">
    <property type="entry name" value="INTEIN_N_TER"/>
    <property type="match status" value="1"/>
</dbReference>
<dbReference type="InterPro" id="IPR036844">
    <property type="entry name" value="Hint_dom_sf"/>
</dbReference>
<reference evidence="4" key="1">
    <citation type="submission" date="2016-03" db="EMBL/GenBank/DDBJ databases">
        <title>Characterization of Acinetobacter baumannii phage vB_AbaM_ME3.</title>
        <authorList>
            <person name="Buttimer C.T.H."/>
            <person name="Elbreki M."/>
            <person name="Coffey A."/>
        </authorList>
    </citation>
    <scope>NUCLEOTIDE SEQUENCE [LARGE SCALE GENOMIC DNA]</scope>
</reference>
<dbReference type="InterPro" id="IPR027417">
    <property type="entry name" value="P-loop_NTPase"/>
</dbReference>
<dbReference type="Gene3D" id="2.170.16.10">
    <property type="entry name" value="Hedgehog/Intein (Hint) domain"/>
    <property type="match status" value="1"/>
</dbReference>
<proteinExistence type="predicted"/>
<dbReference type="Gene3D" id="3.40.50.300">
    <property type="entry name" value="P-loop containing nucleotide triphosphate hydrolases"/>
    <property type="match status" value="1"/>
</dbReference>
<keyword evidence="4" id="KW-1185">Reference proteome</keyword>